<proteinExistence type="predicted"/>
<evidence type="ECO:0000313" key="1">
    <source>
        <dbReference type="EMBL" id="MBJ6749474.1"/>
    </source>
</evidence>
<name>A0ABS0YBF5_9BACT</name>
<comment type="caution">
    <text evidence="1">The sequence shown here is derived from an EMBL/GenBank/DDBJ whole genome shotgun (WGS) entry which is preliminary data.</text>
</comment>
<reference evidence="1 2" key="1">
    <citation type="submission" date="2020-12" db="EMBL/GenBank/DDBJ databases">
        <title>Geomonas sp. Red421, isolated from paddy soil.</title>
        <authorList>
            <person name="Xu Z."/>
            <person name="Zhang Z."/>
            <person name="Masuda Y."/>
            <person name="Itoh H."/>
            <person name="Senoo K."/>
        </authorList>
    </citation>
    <scope>NUCLEOTIDE SEQUENCE [LARGE SCALE GENOMIC DNA]</scope>
    <source>
        <strain evidence="1 2">Red421</strain>
    </source>
</reference>
<protein>
    <submittedName>
        <fullName evidence="1">Uncharacterized protein</fullName>
    </submittedName>
</protein>
<evidence type="ECO:0000313" key="2">
    <source>
        <dbReference type="Proteomes" id="UP000614714"/>
    </source>
</evidence>
<sequence length="107" mass="12460">MDLSSNDNLELEVLEHIVAHREAILFSKDLLWQYENEYRFVSISSDSSEFEVDISGSLVGIFTSYNFPDCYKLNLLSIIEKFDIYALRIEWEFGVPLITQWPSRDGS</sequence>
<dbReference type="Proteomes" id="UP000614714">
    <property type="component" value="Unassembled WGS sequence"/>
</dbReference>
<keyword evidence="2" id="KW-1185">Reference proteome</keyword>
<dbReference type="RefSeq" id="WP_199388014.1">
    <property type="nucleotide sequence ID" value="NZ_JAEMHL010000002.1"/>
</dbReference>
<accession>A0ABS0YBF5</accession>
<gene>
    <name evidence="1" type="ORF">JFN91_04555</name>
</gene>
<organism evidence="1 2">
    <name type="scientific">Geomonas anaerohicana</name>
    <dbReference type="NCBI Taxonomy" id="2798583"/>
    <lineage>
        <taxon>Bacteria</taxon>
        <taxon>Pseudomonadati</taxon>
        <taxon>Thermodesulfobacteriota</taxon>
        <taxon>Desulfuromonadia</taxon>
        <taxon>Geobacterales</taxon>
        <taxon>Geobacteraceae</taxon>
        <taxon>Geomonas</taxon>
    </lineage>
</organism>
<dbReference type="EMBL" id="JAEMHL010000002">
    <property type="protein sequence ID" value="MBJ6749474.1"/>
    <property type="molecule type" value="Genomic_DNA"/>
</dbReference>